<evidence type="ECO:0000313" key="9">
    <source>
        <dbReference type="Proteomes" id="UP000011859"/>
    </source>
</evidence>
<feature type="coiled-coil region" evidence="5">
    <location>
        <begin position="293"/>
        <end position="320"/>
    </location>
</feature>
<gene>
    <name evidence="8" type="ORF">R2APBS1_1683</name>
</gene>
<dbReference type="eggNOG" id="COG4644">
    <property type="taxonomic scope" value="Bacteria"/>
</dbReference>
<evidence type="ECO:0000256" key="3">
    <source>
        <dbReference type="ARBA" id="ARBA00023125"/>
    </source>
</evidence>
<proteinExistence type="inferred from homology"/>
<dbReference type="HOGENOM" id="CLU_009098_1_1_6"/>
<dbReference type="NCBIfam" id="NF033527">
    <property type="entry name" value="transpos_Tn3"/>
    <property type="match status" value="1"/>
</dbReference>
<keyword evidence="3" id="KW-0238">DNA-binding</keyword>
<dbReference type="STRING" id="666685.R2APBS1_1683"/>
<evidence type="ECO:0000256" key="5">
    <source>
        <dbReference type="SAM" id="Coils"/>
    </source>
</evidence>
<dbReference type="RefSeq" id="WP_015447566.1">
    <property type="nucleotide sequence ID" value="NC_020541.1"/>
</dbReference>
<evidence type="ECO:0000313" key="8">
    <source>
        <dbReference type="EMBL" id="AGG88813.1"/>
    </source>
</evidence>
<dbReference type="GO" id="GO:0003677">
    <property type="term" value="F:DNA binding"/>
    <property type="evidence" value="ECO:0007669"/>
    <property type="project" value="UniProtKB-KW"/>
</dbReference>
<dbReference type="KEGG" id="rhd:R2APBS1_1683"/>
<feature type="domain" description="Tn3 transposase DDE" evidence="6">
    <location>
        <begin position="580"/>
        <end position="967"/>
    </location>
</feature>
<keyword evidence="9" id="KW-1185">Reference proteome</keyword>
<dbReference type="GO" id="GO:0006313">
    <property type="term" value="P:DNA transposition"/>
    <property type="evidence" value="ECO:0007669"/>
    <property type="project" value="InterPro"/>
</dbReference>
<evidence type="ECO:0000256" key="1">
    <source>
        <dbReference type="ARBA" id="ARBA00009402"/>
    </source>
</evidence>
<dbReference type="Pfam" id="PF13700">
    <property type="entry name" value="DUF4158"/>
    <property type="match status" value="1"/>
</dbReference>
<dbReference type="Proteomes" id="UP000011859">
    <property type="component" value="Chromosome"/>
</dbReference>
<accession>M4NGM8</accession>
<keyword evidence="2" id="KW-0815">Transposition</keyword>
<dbReference type="InterPro" id="IPR047653">
    <property type="entry name" value="Tn3-like_transpos"/>
</dbReference>
<organism evidence="8 9">
    <name type="scientific">Rhodanobacter denitrificans</name>
    <dbReference type="NCBI Taxonomy" id="666685"/>
    <lineage>
        <taxon>Bacteria</taxon>
        <taxon>Pseudomonadati</taxon>
        <taxon>Pseudomonadota</taxon>
        <taxon>Gammaproteobacteria</taxon>
        <taxon>Lysobacterales</taxon>
        <taxon>Rhodanobacteraceae</taxon>
        <taxon>Rhodanobacter</taxon>
    </lineage>
</organism>
<sequence length="985" mass="112291">MASIERTAYPFFKRNPSASELAQIYTPTDDEIAWAIRQVREPARRLSFLLLLKGFQRLGYFPALEAVPIAIMRQVRDTLRLSGHARPATLGARTLYRYHATIRQRLDVSAFRERGMHAATRAVGIAAGVMDNPADLINAAIEQLIKDKIELPAFSTLDRLARRVRALVNQRLFSLVQQRLTTEEAAQLDTLLDVDTGRRQSPLQLIKQLPKRSSLQHFQRLIEHIARLSNLMGDMHLLADVPEVKIKHFAAEAKALDAAELRDFGAPKRHMLLLSLIHRARIQARDDLAAMYIKRMNNLHRRAKEEMERLRVRHREKTEAIVATLADVIQVLDTHASDTDAGREIRQLLRKRGGMETLQEDCAAINAYSGDNYYPLVWKFYKSHRPTIFRMVRLLDLASTSEDRSLMEALDLVLEHESRRGDWLEESIDLSFANERWRRAVTQRDETGNPRLHRRHLEACVFSCLANELKTGDVAIAGSEEYADYRDQLLGWEDCQAHLIDYCSQLDLPTDATAFVTRLRDELTRVAEEIDAAYPENNQVVIDANGLPVLKRVTATEPTEAAKTLEATILARMPERNVLDILCNVAHWVGFPRHFGPLSGSDPKIDRATERYILTSFTYGCNLGPVQAARHFRGAVTPHMLSFVNRRHINPTKLDLAIKDIVNAYNTLHLPKVWGNGKSAAADGTKYDMYDQNLMAEYHIRYGGYGGIAYHHVSDTYVALFSHFIPCGVWEAIYIIDGLLKNKSDIQPDTIHADTQGQSAPVFALSYLLGIKLMPRIRNWQDLKFFRPAPDTRYEHIDTLFKDTIDWSLIEVHWKDLMRVVLSISTGKISSVTLLRKLGNDSRKNRLYQAFRELGRVVRTIFLLRYISDLELREKITASTNKVEAYNGFAKWNFFGGEGVIADNDPEEQEKTVKYNDLVTNAIIFSNAVDLTRILRDLVSEGMKPSRQDVATMSPYMTGHIKRFGDYLIDVEAVPDPFVTELLLE</sequence>
<dbReference type="Pfam" id="PF01526">
    <property type="entry name" value="DDE_Tnp_Tn3"/>
    <property type="match status" value="1"/>
</dbReference>
<protein>
    <submittedName>
        <fullName evidence="8">Transposase, TnpA family</fullName>
    </submittedName>
</protein>
<dbReference type="InterPro" id="IPR002513">
    <property type="entry name" value="Tn3_Tnp_DDE_dom"/>
</dbReference>
<dbReference type="OrthoDB" id="5292689at2"/>
<reference evidence="8 9" key="1">
    <citation type="submission" date="2012-04" db="EMBL/GenBank/DDBJ databases">
        <title>Complete genome of Rhodanobacter sp. 2APBS1.</title>
        <authorList>
            <consortium name="US DOE Joint Genome Institute"/>
            <person name="Huntemann M."/>
            <person name="Wei C.-L."/>
            <person name="Han J."/>
            <person name="Detter J.C."/>
            <person name="Han C."/>
            <person name="Tapia R."/>
            <person name="Munk A.C.C."/>
            <person name="Chen A."/>
            <person name="Krypides N."/>
            <person name="Mavromatis K."/>
            <person name="Markowitz V."/>
            <person name="Szeto E."/>
            <person name="Ivanova N."/>
            <person name="Mikhailova N."/>
            <person name="Ovchinnikova G."/>
            <person name="Pagani I."/>
            <person name="Pati A."/>
            <person name="Goodwin L."/>
            <person name="Peters L."/>
            <person name="Pitluck S."/>
            <person name="Woyke T."/>
            <person name="Prakash O."/>
            <person name="Elkins J."/>
            <person name="Brown S."/>
            <person name="Palumbo A."/>
            <person name="Hemme C."/>
            <person name="Zhou J."/>
            <person name="Watson D."/>
            <person name="Jardine P."/>
            <person name="Kostka J."/>
            <person name="Green S."/>
        </authorList>
    </citation>
    <scope>NUCLEOTIDE SEQUENCE [LARGE SCALE GENOMIC DNA]</scope>
    <source>
        <strain evidence="8 9">2APBS1</strain>
    </source>
</reference>
<dbReference type="AlphaFoldDB" id="M4NGM8"/>
<name>M4NGM8_9GAMM</name>
<evidence type="ECO:0000259" key="7">
    <source>
        <dbReference type="Pfam" id="PF13700"/>
    </source>
</evidence>
<dbReference type="InterPro" id="IPR025296">
    <property type="entry name" value="DUF4158"/>
</dbReference>
<dbReference type="GO" id="GO:0004803">
    <property type="term" value="F:transposase activity"/>
    <property type="evidence" value="ECO:0007669"/>
    <property type="project" value="InterPro"/>
</dbReference>
<comment type="similarity">
    <text evidence="1">Belongs to the transposase 7 family.</text>
</comment>
<evidence type="ECO:0000259" key="6">
    <source>
        <dbReference type="Pfam" id="PF01526"/>
    </source>
</evidence>
<evidence type="ECO:0000256" key="4">
    <source>
        <dbReference type="ARBA" id="ARBA00023172"/>
    </source>
</evidence>
<evidence type="ECO:0000256" key="2">
    <source>
        <dbReference type="ARBA" id="ARBA00022578"/>
    </source>
</evidence>
<keyword evidence="5" id="KW-0175">Coiled coil</keyword>
<keyword evidence="4" id="KW-0233">DNA recombination</keyword>
<dbReference type="EMBL" id="CP003470">
    <property type="protein sequence ID" value="AGG88813.1"/>
    <property type="molecule type" value="Genomic_DNA"/>
</dbReference>
<feature type="domain" description="DUF4158" evidence="7">
    <location>
        <begin position="3"/>
        <end position="163"/>
    </location>
</feature>